<proteinExistence type="predicted"/>
<feature type="transmembrane region" description="Helical" evidence="7">
    <location>
        <begin position="216"/>
        <end position="235"/>
    </location>
</feature>
<keyword evidence="2" id="KW-0813">Transport</keyword>
<dbReference type="SUPFAM" id="SSF103473">
    <property type="entry name" value="MFS general substrate transporter"/>
    <property type="match status" value="2"/>
</dbReference>
<evidence type="ECO:0000256" key="1">
    <source>
        <dbReference type="ARBA" id="ARBA00004651"/>
    </source>
</evidence>
<protein>
    <submittedName>
        <fullName evidence="8">Transporter</fullName>
    </submittedName>
</protein>
<feature type="transmembrane region" description="Helical" evidence="7">
    <location>
        <begin position="138"/>
        <end position="157"/>
    </location>
</feature>
<feature type="transmembrane region" description="Helical" evidence="7">
    <location>
        <begin position="111"/>
        <end position="132"/>
    </location>
</feature>
<accession>A0A3B1BW78</accession>
<feature type="transmembrane region" description="Helical" evidence="7">
    <location>
        <begin position="47"/>
        <end position="67"/>
    </location>
</feature>
<dbReference type="GO" id="GO:0005886">
    <property type="term" value="C:plasma membrane"/>
    <property type="evidence" value="ECO:0007669"/>
    <property type="project" value="UniProtKB-SubCell"/>
</dbReference>
<keyword evidence="5 7" id="KW-1133">Transmembrane helix</keyword>
<feature type="transmembrane region" description="Helical" evidence="7">
    <location>
        <begin position="509"/>
        <end position="528"/>
    </location>
</feature>
<evidence type="ECO:0000313" key="8">
    <source>
        <dbReference type="EMBL" id="VAX22199.1"/>
    </source>
</evidence>
<dbReference type="EMBL" id="UOGD01000218">
    <property type="protein sequence ID" value="VAX22199.1"/>
    <property type="molecule type" value="Genomic_DNA"/>
</dbReference>
<keyword evidence="4 7" id="KW-0812">Transmembrane</keyword>
<feature type="transmembrane region" description="Helical" evidence="7">
    <location>
        <begin position="342"/>
        <end position="363"/>
    </location>
</feature>
<feature type="transmembrane region" description="Helical" evidence="7">
    <location>
        <begin position="383"/>
        <end position="404"/>
    </location>
</feature>
<sequence length="541" mass="60364">MADTEKIDEQTQQKKTFGEVVKDAFKELRETFIAFIKAPKALWGINIPYIVEGLVYFGILTILGKYASENLGLADTQASLIYSGVTGGITFSMLLFGGYSDKLGVSTSLKLAFAIMVVGRVLVALSGSLNLQNGLGSPMFWLMNLGLLLMVGGYGLYQPAAYAGVKRYTNKQTAAMGYAVIYGFMNLGAFFSGFISSFTRQSFENTFPPNGLTAVFWVYVVLTALSLVVTLVILTKKTDKEAVDKIQKEDEDLDEAAGIEKEEKKEVVPDAKINNTLLYILGALVAAFFLMSGFAFDVSFNVHFAIGGLKVDLMFVLFIVAIILAIYDYLRHRPYHPFRDIRFTFFIFILIPVQTLFAHNWLTLPYYLDRAFAGTFVSEYFEVFTNLNPILIFFLTPIVAGLTARADVYKMMIYGTFVMAIPTFLLTLGPNVALFLLYVLLMTIGEAMWQPRFLQWIAEIAPEGKTGLYMGVGQFPWFLTKVVTGFYSGWFLTKYMPAGVSPSQMDTQMLWLIYGLIAIISPIALVLAKNWMMKGFKTISA</sequence>
<gene>
    <name evidence="8" type="ORF">MNBD_IGNAVI01-2540</name>
</gene>
<dbReference type="AlphaFoldDB" id="A0A3B1BW78"/>
<evidence type="ECO:0000256" key="3">
    <source>
        <dbReference type="ARBA" id="ARBA00022475"/>
    </source>
</evidence>
<organism evidence="8">
    <name type="scientific">hydrothermal vent metagenome</name>
    <dbReference type="NCBI Taxonomy" id="652676"/>
    <lineage>
        <taxon>unclassified sequences</taxon>
        <taxon>metagenomes</taxon>
        <taxon>ecological metagenomes</taxon>
    </lineage>
</organism>
<dbReference type="InterPro" id="IPR011701">
    <property type="entry name" value="MFS"/>
</dbReference>
<feature type="transmembrane region" description="Helical" evidence="7">
    <location>
        <begin position="79"/>
        <end position="99"/>
    </location>
</feature>
<dbReference type="Gene3D" id="1.20.1250.20">
    <property type="entry name" value="MFS general substrate transporter like domains"/>
    <property type="match status" value="1"/>
</dbReference>
<evidence type="ECO:0000256" key="6">
    <source>
        <dbReference type="ARBA" id="ARBA00023136"/>
    </source>
</evidence>
<evidence type="ECO:0000256" key="5">
    <source>
        <dbReference type="ARBA" id="ARBA00022989"/>
    </source>
</evidence>
<feature type="transmembrane region" description="Helical" evidence="7">
    <location>
        <begin position="277"/>
        <end position="296"/>
    </location>
</feature>
<evidence type="ECO:0000256" key="2">
    <source>
        <dbReference type="ARBA" id="ARBA00022448"/>
    </source>
</evidence>
<dbReference type="GO" id="GO:0022857">
    <property type="term" value="F:transmembrane transporter activity"/>
    <property type="evidence" value="ECO:0007669"/>
    <property type="project" value="InterPro"/>
</dbReference>
<dbReference type="Pfam" id="PF07690">
    <property type="entry name" value="MFS_1"/>
    <property type="match status" value="1"/>
</dbReference>
<feature type="transmembrane region" description="Helical" evidence="7">
    <location>
        <begin position="302"/>
        <end position="330"/>
    </location>
</feature>
<evidence type="ECO:0000256" key="4">
    <source>
        <dbReference type="ARBA" id="ARBA00022692"/>
    </source>
</evidence>
<comment type="subcellular location">
    <subcellularLocation>
        <location evidence="1">Cell membrane</location>
        <topology evidence="1">Multi-pass membrane protein</topology>
    </subcellularLocation>
</comment>
<reference evidence="8" key="1">
    <citation type="submission" date="2018-06" db="EMBL/GenBank/DDBJ databases">
        <authorList>
            <person name="Zhirakovskaya E."/>
        </authorList>
    </citation>
    <scope>NUCLEOTIDE SEQUENCE</scope>
</reference>
<dbReference type="InterPro" id="IPR050171">
    <property type="entry name" value="MFS_Transporters"/>
</dbReference>
<keyword evidence="6 7" id="KW-0472">Membrane</keyword>
<dbReference type="InterPro" id="IPR036259">
    <property type="entry name" value="MFS_trans_sf"/>
</dbReference>
<keyword evidence="3" id="KW-1003">Cell membrane</keyword>
<name>A0A3B1BW78_9ZZZZ</name>
<evidence type="ECO:0000256" key="7">
    <source>
        <dbReference type="SAM" id="Phobius"/>
    </source>
</evidence>
<dbReference type="PANTHER" id="PTHR23517">
    <property type="entry name" value="RESISTANCE PROTEIN MDTM, PUTATIVE-RELATED-RELATED"/>
    <property type="match status" value="1"/>
</dbReference>
<feature type="transmembrane region" description="Helical" evidence="7">
    <location>
        <begin position="178"/>
        <end position="196"/>
    </location>
</feature>
<dbReference type="PANTHER" id="PTHR23517:SF3">
    <property type="entry name" value="INTEGRAL MEMBRANE TRANSPORT PROTEIN"/>
    <property type="match status" value="1"/>
</dbReference>